<evidence type="ECO:0000256" key="6">
    <source>
        <dbReference type="ARBA" id="ARBA00022882"/>
    </source>
</evidence>
<dbReference type="InterPro" id="IPR027359">
    <property type="entry name" value="Volt_channel_dom_sf"/>
</dbReference>
<evidence type="ECO:0000256" key="13">
    <source>
        <dbReference type="SAM" id="Phobius"/>
    </source>
</evidence>
<dbReference type="Pfam" id="PF02214">
    <property type="entry name" value="BTB_2"/>
    <property type="match status" value="1"/>
</dbReference>
<keyword evidence="6" id="KW-0851">Voltage-gated channel</keyword>
<evidence type="ECO:0000256" key="1">
    <source>
        <dbReference type="ARBA" id="ARBA00004141"/>
    </source>
</evidence>
<evidence type="ECO:0000256" key="12">
    <source>
        <dbReference type="SAM" id="MobiDB-lite"/>
    </source>
</evidence>
<dbReference type="Pfam" id="PF00520">
    <property type="entry name" value="Ion_trans"/>
    <property type="match status" value="1"/>
</dbReference>
<dbReference type="SUPFAM" id="SSF54695">
    <property type="entry name" value="POZ domain"/>
    <property type="match status" value="1"/>
</dbReference>
<keyword evidence="2" id="KW-0813">Transport</keyword>
<comment type="subcellular location">
    <subcellularLocation>
        <location evidence="1">Membrane</location>
        <topology evidence="1">Multi-pass membrane protein</topology>
    </subcellularLocation>
</comment>
<keyword evidence="11" id="KW-0407">Ion channel</keyword>
<dbReference type="FunFam" id="1.10.287.70:FF:000002">
    <property type="entry name" value="Potassium voltage-gated channel subfamily a member"/>
    <property type="match status" value="1"/>
</dbReference>
<reference evidence="15" key="1">
    <citation type="submission" date="2020-12" db="EMBL/GenBank/DDBJ databases">
        <title>Neural signatures in transcriptome of heterophyid trematode Cryptocolyle lingua.</title>
        <authorList>
            <person name="Gorbushin A.M."/>
            <person name="Tolstenkov O."/>
        </authorList>
    </citation>
    <scope>NUCLEOTIDE SEQUENCE</scope>
</reference>
<dbReference type="PRINTS" id="PR00169">
    <property type="entry name" value="KCHANNEL"/>
</dbReference>
<evidence type="ECO:0000256" key="11">
    <source>
        <dbReference type="ARBA" id="ARBA00023303"/>
    </source>
</evidence>
<evidence type="ECO:0000256" key="3">
    <source>
        <dbReference type="ARBA" id="ARBA00022538"/>
    </source>
</evidence>
<evidence type="ECO:0000256" key="7">
    <source>
        <dbReference type="ARBA" id="ARBA00022958"/>
    </source>
</evidence>
<feature type="transmembrane region" description="Helical" evidence="13">
    <location>
        <begin position="458"/>
        <end position="475"/>
    </location>
</feature>
<evidence type="ECO:0000256" key="9">
    <source>
        <dbReference type="ARBA" id="ARBA00023065"/>
    </source>
</evidence>
<feature type="domain" description="BTB" evidence="14">
    <location>
        <begin position="119"/>
        <end position="228"/>
    </location>
</feature>
<evidence type="ECO:0000259" key="14">
    <source>
        <dbReference type="SMART" id="SM00225"/>
    </source>
</evidence>
<feature type="transmembrane region" description="Helical" evidence="13">
    <location>
        <begin position="426"/>
        <end position="446"/>
    </location>
</feature>
<dbReference type="GO" id="GO:0001508">
    <property type="term" value="P:action potential"/>
    <property type="evidence" value="ECO:0007669"/>
    <property type="project" value="TreeGrafter"/>
</dbReference>
<keyword evidence="4 13" id="KW-0812">Transmembrane</keyword>
<dbReference type="GO" id="GO:0005251">
    <property type="term" value="F:delayed rectifier potassium channel activity"/>
    <property type="evidence" value="ECO:0007669"/>
    <property type="project" value="TreeGrafter"/>
</dbReference>
<evidence type="ECO:0000256" key="8">
    <source>
        <dbReference type="ARBA" id="ARBA00022989"/>
    </source>
</evidence>
<dbReference type="Gene3D" id="1.20.120.350">
    <property type="entry name" value="Voltage-gated potassium channels. Chain C"/>
    <property type="match status" value="1"/>
</dbReference>
<dbReference type="InterPro" id="IPR011333">
    <property type="entry name" value="SKP1/BTB/POZ_sf"/>
</dbReference>
<keyword evidence="5" id="KW-0631">Potassium channel</keyword>
<dbReference type="InterPro" id="IPR003131">
    <property type="entry name" value="T1-type_BTB"/>
</dbReference>
<dbReference type="InterPro" id="IPR003971">
    <property type="entry name" value="K_chnl_volt-dep_Kv5/Kv9"/>
</dbReference>
<evidence type="ECO:0000256" key="5">
    <source>
        <dbReference type="ARBA" id="ARBA00022826"/>
    </source>
</evidence>
<evidence type="ECO:0000256" key="2">
    <source>
        <dbReference type="ARBA" id="ARBA00022448"/>
    </source>
</evidence>
<accession>A0A7U0TIF2</accession>
<protein>
    <submittedName>
        <fullName evidence="15">Potassium voltage-gated channel protein Shab</fullName>
    </submittedName>
</protein>
<keyword evidence="9" id="KW-0406">Ion transport</keyword>
<dbReference type="PRINTS" id="PR01494">
    <property type="entry name" value="KV9CHANNEL"/>
</dbReference>
<dbReference type="SMART" id="SM00225">
    <property type="entry name" value="BTB"/>
    <property type="match status" value="1"/>
</dbReference>
<organism evidence="15">
    <name type="scientific">Cryptocotyle lingua</name>
    <dbReference type="NCBI Taxonomy" id="66766"/>
    <lineage>
        <taxon>Eukaryota</taxon>
        <taxon>Metazoa</taxon>
        <taxon>Spiralia</taxon>
        <taxon>Lophotrochozoa</taxon>
        <taxon>Platyhelminthes</taxon>
        <taxon>Trematoda</taxon>
        <taxon>Digenea</taxon>
        <taxon>Opisthorchiida</taxon>
        <taxon>Opisthorchiata</taxon>
        <taxon>Heterophyidae</taxon>
        <taxon>Cryptocotyle</taxon>
    </lineage>
</organism>
<dbReference type="EMBL" id="MW361236">
    <property type="protein sequence ID" value="QQY02614.1"/>
    <property type="molecule type" value="mRNA"/>
</dbReference>
<gene>
    <name evidence="15" type="primary">Shab</name>
</gene>
<proteinExistence type="evidence at transcript level"/>
<dbReference type="InterPro" id="IPR005821">
    <property type="entry name" value="Ion_trans_dom"/>
</dbReference>
<keyword evidence="10 13" id="KW-0472">Membrane</keyword>
<keyword evidence="7" id="KW-0630">Potassium</keyword>
<dbReference type="GO" id="GO:0008076">
    <property type="term" value="C:voltage-gated potassium channel complex"/>
    <property type="evidence" value="ECO:0007669"/>
    <property type="project" value="InterPro"/>
</dbReference>
<dbReference type="AlphaFoldDB" id="A0A7U0TIF2"/>
<dbReference type="InterPro" id="IPR028325">
    <property type="entry name" value="VG_K_chnl"/>
</dbReference>
<dbReference type="SUPFAM" id="SSF81324">
    <property type="entry name" value="Voltage-gated potassium channels"/>
    <property type="match status" value="1"/>
</dbReference>
<dbReference type="InterPro" id="IPR000210">
    <property type="entry name" value="BTB/POZ_dom"/>
</dbReference>
<dbReference type="Gene3D" id="3.30.710.10">
    <property type="entry name" value="Potassium Channel Kv1.1, Chain A"/>
    <property type="match status" value="1"/>
</dbReference>
<name>A0A7U0TIF2_9TREM</name>
<dbReference type="PANTHER" id="PTHR11537">
    <property type="entry name" value="VOLTAGE-GATED POTASSIUM CHANNEL"/>
    <property type="match status" value="1"/>
</dbReference>
<evidence type="ECO:0000256" key="10">
    <source>
        <dbReference type="ARBA" id="ARBA00023136"/>
    </source>
</evidence>
<feature type="region of interest" description="Disordered" evidence="12">
    <location>
        <begin position="574"/>
        <end position="610"/>
    </location>
</feature>
<feature type="transmembrane region" description="Helical" evidence="13">
    <location>
        <begin position="487"/>
        <end position="508"/>
    </location>
</feature>
<feature type="compositionally biased region" description="Polar residues" evidence="12">
    <location>
        <begin position="574"/>
        <end position="593"/>
    </location>
</feature>
<sequence length="610" mass="69220">MLMHGLLTSDLNKSDGEKEVHNCLIYTASSTNEDTPVTITRANIIEEEDLSADMTRSSPRSLKRKATKWIASHVPRRTHHRRRSFTRKTSLLVTQYDEQFNGTYQLTLEDLIEARSKSSRAYLNVGGQRHEILWKSLSQYPNSRLGRLSRSMNPMEVMYLCDDYVPEKNEFYFDHSARSFGSILDLYRTGHLHILEEVCVMAFSEDLKYWGLSECLLDACCLTRYFQRKDRLEEDVKKTSTAGVPGTDEEQFSQGKCGELQRTVWDTVEKPQTSTMARIFATISIGFVMISIVGLNLSTIPGIGEIEGNYSGHSDGGEIRWRRNYHLETLEMVCTIWFTFEYLIRFATAPNKCQFLKSFLNLIDLVATLPYYVTKILEAFFESLGAVGEVVQVLQILRVFRVFKLARHSSSLQALGHTLTQSYQELGVLVFFVVLIVLLFSTFAYFAERHGNRESFNSIPATFWWATITITTVGYGDVTPKSPLGKFIGCLCSICGVLVIALPIPIIVNNFAEYYQDQARLKKAARRREQMEKALELVKETDGSGLHDVENPHAMFTEGQSTITVVNKLQQDHNGTASTRLSLPTPKSFSTHSISEEEDDVAHEADQDKA</sequence>
<evidence type="ECO:0000256" key="4">
    <source>
        <dbReference type="ARBA" id="ARBA00022692"/>
    </source>
</evidence>
<dbReference type="Gene3D" id="1.10.287.70">
    <property type="match status" value="1"/>
</dbReference>
<dbReference type="PANTHER" id="PTHR11537:SF254">
    <property type="entry name" value="POTASSIUM VOLTAGE-GATED CHANNEL PROTEIN SHAB"/>
    <property type="match status" value="1"/>
</dbReference>
<dbReference type="GO" id="GO:0051260">
    <property type="term" value="P:protein homooligomerization"/>
    <property type="evidence" value="ECO:0007669"/>
    <property type="project" value="InterPro"/>
</dbReference>
<dbReference type="PRINTS" id="PR01491">
    <property type="entry name" value="KVCHANNEL"/>
</dbReference>
<keyword evidence="8 13" id="KW-1133">Transmembrane helix</keyword>
<keyword evidence="3" id="KW-0633">Potassium transport</keyword>
<dbReference type="InterPro" id="IPR003968">
    <property type="entry name" value="K_chnl_volt-dep_Kv"/>
</dbReference>
<evidence type="ECO:0000313" key="15">
    <source>
        <dbReference type="EMBL" id="QQY02614.1"/>
    </source>
</evidence>